<dbReference type="InterPro" id="IPR003331">
    <property type="entry name" value="UDP_GlcNAc_Epimerase_2_dom"/>
</dbReference>
<dbReference type="Proteomes" id="UP000773469">
    <property type="component" value="Unassembled WGS sequence"/>
</dbReference>
<dbReference type="EMBL" id="BPEU01000022">
    <property type="protein sequence ID" value="GIU43391.1"/>
    <property type="molecule type" value="Genomic_DNA"/>
</dbReference>
<evidence type="ECO:0000313" key="2">
    <source>
        <dbReference type="EMBL" id="GIU43391.1"/>
    </source>
</evidence>
<proteinExistence type="predicted"/>
<protein>
    <submittedName>
        <fullName evidence="2">UDP-N-acetyl glucosamine 2-epimerase</fullName>
    </submittedName>
</protein>
<evidence type="ECO:0000313" key="3">
    <source>
        <dbReference type="Proteomes" id="UP000773469"/>
    </source>
</evidence>
<dbReference type="Pfam" id="PF02350">
    <property type="entry name" value="Epimerase_2"/>
    <property type="match status" value="1"/>
</dbReference>
<name>A0ABQ4P8C9_SHECO</name>
<dbReference type="PANTHER" id="PTHR43174">
    <property type="entry name" value="UDP-N-ACETYLGLUCOSAMINE 2-EPIMERASE"/>
    <property type="match status" value="1"/>
</dbReference>
<dbReference type="PANTHER" id="PTHR43174:SF3">
    <property type="entry name" value="UDP-N-ACETYLGLUCOSAMINE 2-EPIMERASE"/>
    <property type="match status" value="1"/>
</dbReference>
<reference evidence="2 3" key="1">
    <citation type="submission" date="2021-05" db="EMBL/GenBank/DDBJ databases">
        <title>Molecular characterization for Shewanella algae harboring chromosomal blaOXA-55-like strains isolated from clinical and environment sample.</title>
        <authorList>
            <person name="Ohama Y."/>
            <person name="Aoki K."/>
            <person name="Harada S."/>
            <person name="Moriya K."/>
            <person name="Ishii Y."/>
            <person name="Tateda K."/>
        </authorList>
    </citation>
    <scope>NUCLEOTIDE SEQUENCE [LARGE SCALE GENOMIC DNA]</scope>
    <source>
        <strain evidence="2 3">MBTL60-118</strain>
    </source>
</reference>
<sequence length="381" mass="42187">MRKILAILVDRANYGRMKPVLTSLQADSDIELEVLCTGTMLLPRFGQVVDIVESDGFRVSSKVYMEIEGSNPTTMSKSIGLGIVQLSTEFERIDPDFILLIGDRYEALAAAISAAYMNLPLAHIQGGEVSGSIDESCRHAITKFSHLHFPSTERAAEYIIRMGESADSVFNVGCPAGDYILSLPNDLKNKDLEGGVGKPIDLGKPYLLVIFHPVTTHVDTRHEVEEILAALNEIGMQTIWLWPNVDAGSDRISSAIRSFRENNDAKWLYLIKNFPPEVFQKVLKNASCAIGNSSSFIRDSTFSGTPVVLVGDRQVGRERGDNLIEAEFDRKNIYEVAMKQIRHGRYEGCQIYGSGNASEQITEILKSYTANIQKTISYVGK</sequence>
<dbReference type="NCBIfam" id="TIGR03568">
    <property type="entry name" value="NeuC_NnaA"/>
    <property type="match status" value="1"/>
</dbReference>
<keyword evidence="3" id="KW-1185">Reference proteome</keyword>
<dbReference type="InterPro" id="IPR029767">
    <property type="entry name" value="WecB-like"/>
</dbReference>
<dbReference type="RefSeq" id="WP_220757258.1">
    <property type="nucleotide sequence ID" value="NZ_BPEU01000022.1"/>
</dbReference>
<organism evidence="2 3">
    <name type="scientific">Shewanella colwelliana</name>
    <name type="common">Alteromonas colwelliana</name>
    <dbReference type="NCBI Taxonomy" id="23"/>
    <lineage>
        <taxon>Bacteria</taxon>
        <taxon>Pseudomonadati</taxon>
        <taxon>Pseudomonadota</taxon>
        <taxon>Gammaproteobacteria</taxon>
        <taxon>Alteromonadales</taxon>
        <taxon>Shewanellaceae</taxon>
        <taxon>Shewanella</taxon>
    </lineage>
</organism>
<feature type="domain" description="UDP-N-acetylglucosamine 2-epimerase" evidence="1">
    <location>
        <begin position="23"/>
        <end position="366"/>
    </location>
</feature>
<accession>A0ABQ4P8C9</accession>
<dbReference type="SUPFAM" id="SSF53756">
    <property type="entry name" value="UDP-Glycosyltransferase/glycogen phosphorylase"/>
    <property type="match status" value="1"/>
</dbReference>
<dbReference type="Gene3D" id="3.40.50.2000">
    <property type="entry name" value="Glycogen Phosphorylase B"/>
    <property type="match status" value="2"/>
</dbReference>
<dbReference type="InterPro" id="IPR020004">
    <property type="entry name" value="UDP-GlcNAc_Epase"/>
</dbReference>
<comment type="caution">
    <text evidence="2">The sequence shown here is derived from an EMBL/GenBank/DDBJ whole genome shotgun (WGS) entry which is preliminary data.</text>
</comment>
<gene>
    <name evidence="2" type="primary">neuC_1</name>
    <name evidence="2" type="ORF">TUM3794_28920</name>
</gene>
<evidence type="ECO:0000259" key="1">
    <source>
        <dbReference type="Pfam" id="PF02350"/>
    </source>
</evidence>